<dbReference type="EMBL" id="CM056815">
    <property type="protein sequence ID" value="KAJ8629229.1"/>
    <property type="molecule type" value="Genomic_DNA"/>
</dbReference>
<sequence length="140" mass="15943">MAKEEEVGAQNETIIWDDGNGLDRDRKIVDSKKLKRKKDKKMRRFFKEAAMADKRGVCYLADKTCFGICNMGPTWTATKLSALAELSFGRVIGRLPKALSQCNLCFLAVSRNFHISDSEGAPLLSKQRERERSYVNTFQF</sequence>
<protein>
    <submittedName>
        <fullName evidence="1">Uncharacterized protein</fullName>
    </submittedName>
</protein>
<accession>A0ACC2L709</accession>
<proteinExistence type="predicted"/>
<name>A0ACC2L709_PERAE</name>
<organism evidence="1 2">
    <name type="scientific">Persea americana</name>
    <name type="common">Avocado</name>
    <dbReference type="NCBI Taxonomy" id="3435"/>
    <lineage>
        <taxon>Eukaryota</taxon>
        <taxon>Viridiplantae</taxon>
        <taxon>Streptophyta</taxon>
        <taxon>Embryophyta</taxon>
        <taxon>Tracheophyta</taxon>
        <taxon>Spermatophyta</taxon>
        <taxon>Magnoliopsida</taxon>
        <taxon>Magnoliidae</taxon>
        <taxon>Laurales</taxon>
        <taxon>Lauraceae</taxon>
        <taxon>Persea</taxon>
    </lineage>
</organism>
<comment type="caution">
    <text evidence="1">The sequence shown here is derived from an EMBL/GenBank/DDBJ whole genome shotgun (WGS) entry which is preliminary data.</text>
</comment>
<evidence type="ECO:0000313" key="2">
    <source>
        <dbReference type="Proteomes" id="UP001234297"/>
    </source>
</evidence>
<keyword evidence="2" id="KW-1185">Reference proteome</keyword>
<reference evidence="1 2" key="1">
    <citation type="journal article" date="2022" name="Hortic Res">
        <title>A haplotype resolved chromosomal level avocado genome allows analysis of novel avocado genes.</title>
        <authorList>
            <person name="Nath O."/>
            <person name="Fletcher S.J."/>
            <person name="Hayward A."/>
            <person name="Shaw L.M."/>
            <person name="Masouleh A.K."/>
            <person name="Furtado A."/>
            <person name="Henry R.J."/>
            <person name="Mitter N."/>
        </authorList>
    </citation>
    <scope>NUCLEOTIDE SEQUENCE [LARGE SCALE GENOMIC DNA]</scope>
    <source>
        <strain evidence="2">cv. Hass</strain>
    </source>
</reference>
<evidence type="ECO:0000313" key="1">
    <source>
        <dbReference type="EMBL" id="KAJ8629229.1"/>
    </source>
</evidence>
<dbReference type="Proteomes" id="UP001234297">
    <property type="component" value="Chromosome 7"/>
</dbReference>
<gene>
    <name evidence="1" type="ORF">MRB53_022552</name>
</gene>